<reference evidence="1 2" key="1">
    <citation type="submission" date="2018-04" db="EMBL/GenBank/DDBJ databases">
        <title>The genome of golden apple snail Pomacea canaliculata provides insight into stress tolerance and invasive adaptation.</title>
        <authorList>
            <person name="Liu C."/>
            <person name="Liu B."/>
            <person name="Ren Y."/>
            <person name="Zhang Y."/>
            <person name="Wang H."/>
            <person name="Li S."/>
            <person name="Jiang F."/>
            <person name="Yin L."/>
            <person name="Zhang G."/>
            <person name="Qian W."/>
            <person name="Fan W."/>
        </authorList>
    </citation>
    <scope>NUCLEOTIDE SEQUENCE [LARGE SCALE GENOMIC DNA]</scope>
    <source>
        <strain evidence="1">SZHN2017</strain>
        <tissue evidence="1">Muscle</tissue>
    </source>
</reference>
<dbReference type="Proteomes" id="UP000245119">
    <property type="component" value="Linkage Group LG1"/>
</dbReference>
<proteinExistence type="predicted"/>
<gene>
    <name evidence="1" type="ORF">C0Q70_01187</name>
</gene>
<dbReference type="AlphaFoldDB" id="A0A2T7PYS7"/>
<sequence length="232" mass="25005">MSADGARCTWEPRARDVKHRSPLSCYRYFNPRSCVYRGASSLPTASCDGSAQRRPQPSASGIPSQLSAFRASHNISGFRGLIVGTGIDGVMLVDWIQELFQLEILYDECVGYLFVSQIPVGWETTTRDDKTKLTVNNGGDAVRCRRQGVHPRLSPPPQCARLSPRPLQPEAANGGVGAPTYIPRGISLGGRGRAQVPDSFIAAACAVIAAWGARLPAHVRTTQTVEAETSGR</sequence>
<dbReference type="EMBL" id="PZQS01000001">
    <property type="protein sequence ID" value="PVD38571.1"/>
    <property type="molecule type" value="Genomic_DNA"/>
</dbReference>
<name>A0A2T7PYS7_POMCA</name>
<accession>A0A2T7PYS7</accession>
<comment type="caution">
    <text evidence="1">The sequence shown here is derived from an EMBL/GenBank/DDBJ whole genome shotgun (WGS) entry which is preliminary data.</text>
</comment>
<protein>
    <submittedName>
        <fullName evidence="1">Uncharacterized protein</fullName>
    </submittedName>
</protein>
<keyword evidence="2" id="KW-1185">Reference proteome</keyword>
<organism evidence="1 2">
    <name type="scientific">Pomacea canaliculata</name>
    <name type="common">Golden apple snail</name>
    <dbReference type="NCBI Taxonomy" id="400727"/>
    <lineage>
        <taxon>Eukaryota</taxon>
        <taxon>Metazoa</taxon>
        <taxon>Spiralia</taxon>
        <taxon>Lophotrochozoa</taxon>
        <taxon>Mollusca</taxon>
        <taxon>Gastropoda</taxon>
        <taxon>Caenogastropoda</taxon>
        <taxon>Architaenioglossa</taxon>
        <taxon>Ampullarioidea</taxon>
        <taxon>Ampullariidae</taxon>
        <taxon>Pomacea</taxon>
    </lineage>
</organism>
<evidence type="ECO:0000313" key="2">
    <source>
        <dbReference type="Proteomes" id="UP000245119"/>
    </source>
</evidence>
<evidence type="ECO:0000313" key="1">
    <source>
        <dbReference type="EMBL" id="PVD38571.1"/>
    </source>
</evidence>